<organism evidence="1 2">
    <name type="scientific">Dermacentor silvarum</name>
    <name type="common">Tick</name>
    <dbReference type="NCBI Taxonomy" id="543639"/>
    <lineage>
        <taxon>Eukaryota</taxon>
        <taxon>Metazoa</taxon>
        <taxon>Ecdysozoa</taxon>
        <taxon>Arthropoda</taxon>
        <taxon>Chelicerata</taxon>
        <taxon>Arachnida</taxon>
        <taxon>Acari</taxon>
        <taxon>Parasitiformes</taxon>
        <taxon>Ixodida</taxon>
        <taxon>Ixodoidea</taxon>
        <taxon>Ixodidae</taxon>
        <taxon>Rhipicephalinae</taxon>
        <taxon>Dermacentor</taxon>
    </lineage>
</organism>
<protein>
    <submittedName>
        <fullName evidence="1">Uncharacterized protein</fullName>
    </submittedName>
</protein>
<dbReference type="EMBL" id="CM023471">
    <property type="protein sequence ID" value="KAH7967048.1"/>
    <property type="molecule type" value="Genomic_DNA"/>
</dbReference>
<evidence type="ECO:0000313" key="2">
    <source>
        <dbReference type="Proteomes" id="UP000821865"/>
    </source>
</evidence>
<comment type="caution">
    <text evidence="1">The sequence shown here is derived from an EMBL/GenBank/DDBJ whole genome shotgun (WGS) entry which is preliminary data.</text>
</comment>
<gene>
    <name evidence="1" type="ORF">HPB49_021707</name>
</gene>
<proteinExistence type="predicted"/>
<reference evidence="1" key="1">
    <citation type="submission" date="2020-05" db="EMBL/GenBank/DDBJ databases">
        <title>Large-scale comparative analyses of tick genomes elucidate their genetic diversity and vector capacities.</title>
        <authorList>
            <person name="Jia N."/>
            <person name="Wang J."/>
            <person name="Shi W."/>
            <person name="Du L."/>
            <person name="Sun Y."/>
            <person name="Zhan W."/>
            <person name="Jiang J."/>
            <person name="Wang Q."/>
            <person name="Zhang B."/>
            <person name="Ji P."/>
            <person name="Sakyi L.B."/>
            <person name="Cui X."/>
            <person name="Yuan T."/>
            <person name="Jiang B."/>
            <person name="Yang W."/>
            <person name="Lam T.T.-Y."/>
            <person name="Chang Q."/>
            <person name="Ding S."/>
            <person name="Wang X."/>
            <person name="Zhu J."/>
            <person name="Ruan X."/>
            <person name="Zhao L."/>
            <person name="Wei J."/>
            <person name="Que T."/>
            <person name="Du C."/>
            <person name="Cheng J."/>
            <person name="Dai P."/>
            <person name="Han X."/>
            <person name="Huang E."/>
            <person name="Gao Y."/>
            <person name="Liu J."/>
            <person name="Shao H."/>
            <person name="Ye R."/>
            <person name="Li L."/>
            <person name="Wei W."/>
            <person name="Wang X."/>
            <person name="Wang C."/>
            <person name="Yang T."/>
            <person name="Huo Q."/>
            <person name="Li W."/>
            <person name="Guo W."/>
            <person name="Chen H."/>
            <person name="Zhou L."/>
            <person name="Ni X."/>
            <person name="Tian J."/>
            <person name="Zhou Y."/>
            <person name="Sheng Y."/>
            <person name="Liu T."/>
            <person name="Pan Y."/>
            <person name="Xia L."/>
            <person name="Li J."/>
            <person name="Zhao F."/>
            <person name="Cao W."/>
        </authorList>
    </citation>
    <scope>NUCLEOTIDE SEQUENCE</scope>
    <source>
        <strain evidence="1">Dsil-2018</strain>
    </source>
</reference>
<dbReference type="Proteomes" id="UP000821865">
    <property type="component" value="Chromosome 2"/>
</dbReference>
<sequence>MGGPAPYMRRRARSFERVPPRFPRYVAGYGPPVMPDMPPVPFESSAEAVPPMSMMITNNMMQPSPMATPQSPLASRPLPLPALPPPPLPAPPLMPQTMPSPVILSAPMQQPSFTFPQIAPPSEPPLPTKQRSLTVEIQTPPASPPVPTSYTASAPLLTYQNNRYGSNSSSSDSWKQGYTVSQQPTSFSSTISTSSFSGAAPQAYGGKVAENPWMAPYNYMRRNFDQGNLVLSIIFILGIAACVIALIGQYGRYRESRDTIEEEEEGAVMHGPWLFNLSGVASTLLMRGYKFCHAPDCKREADRLASVLASGPCDSFYDYVCSRRWASKRRPVDAMTADDVAVQDIQDSVWRNIKSDSKQPLAAVMWRSCLDVGSLGAAPFLDLRVERGSGPKVTIVLGHAAPPLDLRDFRNNASITTFVKRVERTMRFLTSDVNDTTTRAVEVVNFCLRLVNLNAATNSSASKLGTNFSSFLDAAVGAREEVTSGHRERRCLQMTERAVPSQILEIGFQVYKNRLNWTDLHRRTNETKKHIKDGVRSLSWMDHSMKVKVIERIDATSVELFFPGHMLKTSQWRHPRRSGVHSSCTSVPGTAAGESLFSHRSELGSDGVLRVPLAAVATASTGPSPSPYVALLRSTRLNVRLAKALLQVALADDIWTAAARGRYRVVQSCFLSRFPALRDPLEEGRLVPKPAAVARDDVLEHVAVALAHVEFRRGVQLLRHNMTDYRLADAQAWSSEQLFFVSYAESGMSGIRRRVGLPTLPGAQRESCKAARRHGAGARPHIPQGVPLPPRVCHAATPQLQLLVTQHLCVVLMNK</sequence>
<name>A0ACB8DGD4_DERSI</name>
<keyword evidence="2" id="KW-1185">Reference proteome</keyword>
<evidence type="ECO:0000313" key="1">
    <source>
        <dbReference type="EMBL" id="KAH7967048.1"/>
    </source>
</evidence>
<accession>A0ACB8DGD4</accession>